<sequence>MYTTPDSQLSTRNVDWIKYKEILEAATDTQVPLKTTKDVDAATAKLMRLIQFAAAEASLRRTSENPLTASRRPPPPHIYHLLLVKRSAKTLWNLTRFLAHKTALNRANKELTLALIEEKQELTKRELAVLNSSDGTLFKKTKQLTKECSDIPPIKLNSIWYSTPTEKTELFSRILEQQFTPNDLPSPIEDELPPPAKQDREKLG</sequence>
<dbReference type="Proteomes" id="UP000466442">
    <property type="component" value="Unassembled WGS sequence"/>
</dbReference>
<comment type="caution">
    <text evidence="2">The sequence shown here is derived from an EMBL/GenBank/DDBJ whole genome shotgun (WGS) entry which is preliminary data.</text>
</comment>
<name>A0A8S9WT76_APOLU</name>
<feature type="region of interest" description="Disordered" evidence="1">
    <location>
        <begin position="179"/>
        <end position="204"/>
    </location>
</feature>
<evidence type="ECO:0000313" key="3">
    <source>
        <dbReference type="Proteomes" id="UP000466442"/>
    </source>
</evidence>
<evidence type="ECO:0000256" key="1">
    <source>
        <dbReference type="SAM" id="MobiDB-lite"/>
    </source>
</evidence>
<dbReference type="AlphaFoldDB" id="A0A8S9WT76"/>
<protein>
    <submittedName>
        <fullName evidence="2">Uncharacterized protein</fullName>
    </submittedName>
</protein>
<gene>
    <name evidence="2" type="ORF">GE061_007425</name>
</gene>
<evidence type="ECO:0000313" key="2">
    <source>
        <dbReference type="EMBL" id="KAF6199399.1"/>
    </source>
</evidence>
<proteinExistence type="predicted"/>
<organism evidence="2 3">
    <name type="scientific">Apolygus lucorum</name>
    <name type="common">Small green plant bug</name>
    <name type="synonym">Lygocoris lucorum</name>
    <dbReference type="NCBI Taxonomy" id="248454"/>
    <lineage>
        <taxon>Eukaryota</taxon>
        <taxon>Metazoa</taxon>
        <taxon>Ecdysozoa</taxon>
        <taxon>Arthropoda</taxon>
        <taxon>Hexapoda</taxon>
        <taxon>Insecta</taxon>
        <taxon>Pterygota</taxon>
        <taxon>Neoptera</taxon>
        <taxon>Paraneoptera</taxon>
        <taxon>Hemiptera</taxon>
        <taxon>Heteroptera</taxon>
        <taxon>Panheteroptera</taxon>
        <taxon>Cimicomorpha</taxon>
        <taxon>Miridae</taxon>
        <taxon>Mirini</taxon>
        <taxon>Apolygus</taxon>
    </lineage>
</organism>
<dbReference type="EMBL" id="WIXP02000015">
    <property type="protein sequence ID" value="KAF6199399.1"/>
    <property type="molecule type" value="Genomic_DNA"/>
</dbReference>
<dbReference type="OrthoDB" id="416454at2759"/>
<reference evidence="2" key="1">
    <citation type="journal article" date="2021" name="Mol. Ecol. Resour.">
        <title>Apolygus lucorum genome provides insights into omnivorousness and mesophyll feeding.</title>
        <authorList>
            <person name="Liu Y."/>
            <person name="Liu H."/>
            <person name="Wang H."/>
            <person name="Huang T."/>
            <person name="Liu B."/>
            <person name="Yang B."/>
            <person name="Yin L."/>
            <person name="Li B."/>
            <person name="Zhang Y."/>
            <person name="Zhang S."/>
            <person name="Jiang F."/>
            <person name="Zhang X."/>
            <person name="Ren Y."/>
            <person name="Wang B."/>
            <person name="Wang S."/>
            <person name="Lu Y."/>
            <person name="Wu K."/>
            <person name="Fan W."/>
            <person name="Wang G."/>
        </authorList>
    </citation>
    <scope>NUCLEOTIDE SEQUENCE</scope>
    <source>
        <strain evidence="2">12Hb</strain>
    </source>
</reference>
<keyword evidence="3" id="KW-1185">Reference proteome</keyword>
<accession>A0A8S9WT76</accession>